<dbReference type="InterPro" id="IPR013320">
    <property type="entry name" value="ConA-like_dom_sf"/>
</dbReference>
<dbReference type="PROSITE" id="PS50025">
    <property type="entry name" value="LAM_G_DOMAIN"/>
    <property type="match status" value="1"/>
</dbReference>
<keyword evidence="2" id="KW-0732">Signal</keyword>
<dbReference type="SUPFAM" id="SSF49899">
    <property type="entry name" value="Concanavalin A-like lectins/glucanases"/>
    <property type="match status" value="1"/>
</dbReference>
<dbReference type="InterPro" id="IPR001791">
    <property type="entry name" value="Laminin_G"/>
</dbReference>
<protein>
    <recommendedName>
        <fullName evidence="3">Laminin G domain-containing protein</fullName>
    </recommendedName>
</protein>
<comment type="caution">
    <text evidence="4">The sequence shown here is derived from an EMBL/GenBank/DDBJ whole genome shotgun (WGS) entry which is preliminary data.</text>
</comment>
<evidence type="ECO:0000259" key="3">
    <source>
        <dbReference type="PROSITE" id="PS50025"/>
    </source>
</evidence>
<dbReference type="Gene3D" id="2.60.120.200">
    <property type="match status" value="1"/>
</dbReference>
<dbReference type="Proteomes" id="UP001208570">
    <property type="component" value="Unassembled WGS sequence"/>
</dbReference>
<evidence type="ECO:0000313" key="5">
    <source>
        <dbReference type="Proteomes" id="UP001208570"/>
    </source>
</evidence>
<keyword evidence="5" id="KW-1185">Reference proteome</keyword>
<accession>A0AAD9J6F7</accession>
<evidence type="ECO:0000256" key="1">
    <source>
        <dbReference type="PROSITE-ProRule" id="PRU00122"/>
    </source>
</evidence>
<organism evidence="4 5">
    <name type="scientific">Paralvinella palmiformis</name>
    <dbReference type="NCBI Taxonomy" id="53620"/>
    <lineage>
        <taxon>Eukaryota</taxon>
        <taxon>Metazoa</taxon>
        <taxon>Spiralia</taxon>
        <taxon>Lophotrochozoa</taxon>
        <taxon>Annelida</taxon>
        <taxon>Polychaeta</taxon>
        <taxon>Sedentaria</taxon>
        <taxon>Canalipalpata</taxon>
        <taxon>Terebellida</taxon>
        <taxon>Terebelliformia</taxon>
        <taxon>Alvinellidae</taxon>
        <taxon>Paralvinella</taxon>
    </lineage>
</organism>
<evidence type="ECO:0000313" key="4">
    <source>
        <dbReference type="EMBL" id="KAK2147348.1"/>
    </source>
</evidence>
<reference evidence="4" key="1">
    <citation type="journal article" date="2023" name="Mol. Biol. Evol.">
        <title>Third-Generation Sequencing Reveals the Adaptive Role of the Epigenome in Three Deep-Sea Polychaetes.</title>
        <authorList>
            <person name="Perez M."/>
            <person name="Aroh O."/>
            <person name="Sun Y."/>
            <person name="Lan Y."/>
            <person name="Juniper S.K."/>
            <person name="Young C.R."/>
            <person name="Angers B."/>
            <person name="Qian P.Y."/>
        </authorList>
    </citation>
    <scope>NUCLEOTIDE SEQUENCE</scope>
    <source>
        <strain evidence="4">P08H-3</strain>
    </source>
</reference>
<dbReference type="EMBL" id="JAODUP010000557">
    <property type="protein sequence ID" value="KAK2147348.1"/>
    <property type="molecule type" value="Genomic_DNA"/>
</dbReference>
<dbReference type="AlphaFoldDB" id="A0AAD9J6F7"/>
<feature type="signal peptide" evidence="2">
    <location>
        <begin position="1"/>
        <end position="18"/>
    </location>
</feature>
<gene>
    <name evidence="4" type="ORF">LSH36_557g00091</name>
</gene>
<feature type="domain" description="Laminin G" evidence="3">
    <location>
        <begin position="1"/>
        <end position="134"/>
    </location>
</feature>
<dbReference type="Pfam" id="PF02210">
    <property type="entry name" value="Laminin_G_2"/>
    <property type="match status" value="1"/>
</dbReference>
<sequence>MFFAILLCLWPLLYPALSLLLKSNSTLFYHELPLSKTYPEPYNIIDGKWHYIHVFKGPGVRKWTLSIDDVKPVEENIIPGLTNVTILNKKAYFGGRPDYTAHQFQGIIRNVVLNGEWTSLHAGRTNGLSEVVDCDSGRAKEYKAFIISQYKLLNNPGNAMLYQ</sequence>
<comment type="caution">
    <text evidence="1">Lacks conserved residue(s) required for the propagation of feature annotation.</text>
</comment>
<name>A0AAD9J6F7_9ANNE</name>
<dbReference type="CDD" id="cd00110">
    <property type="entry name" value="LamG"/>
    <property type="match status" value="1"/>
</dbReference>
<feature type="chain" id="PRO_5042260305" description="Laminin G domain-containing protein" evidence="2">
    <location>
        <begin position="19"/>
        <end position="163"/>
    </location>
</feature>
<proteinExistence type="predicted"/>
<evidence type="ECO:0000256" key="2">
    <source>
        <dbReference type="SAM" id="SignalP"/>
    </source>
</evidence>